<accession>A0A2T0LC69</accession>
<dbReference type="InterPro" id="IPR038377">
    <property type="entry name" value="Na/Glc_symporter_sf"/>
</dbReference>
<dbReference type="EMBL" id="PVNE01000023">
    <property type="protein sequence ID" value="PRX39586.1"/>
    <property type="molecule type" value="Genomic_DNA"/>
</dbReference>
<keyword evidence="9" id="KW-1185">Reference proteome</keyword>
<dbReference type="AlphaFoldDB" id="A0A2T0LC69"/>
<dbReference type="Gene3D" id="1.20.1730.10">
    <property type="entry name" value="Sodium/glucose cotransporter"/>
    <property type="match status" value="1"/>
</dbReference>
<dbReference type="GO" id="GO:0005412">
    <property type="term" value="F:D-glucose:sodium symporter activity"/>
    <property type="evidence" value="ECO:0007669"/>
    <property type="project" value="TreeGrafter"/>
</dbReference>
<feature type="transmembrane region" description="Helical" evidence="7">
    <location>
        <begin position="506"/>
        <end position="524"/>
    </location>
</feature>
<feature type="transmembrane region" description="Helical" evidence="7">
    <location>
        <begin position="76"/>
        <end position="98"/>
    </location>
</feature>
<evidence type="ECO:0000256" key="2">
    <source>
        <dbReference type="ARBA" id="ARBA00006434"/>
    </source>
</evidence>
<protein>
    <submittedName>
        <fullName evidence="8">SSS family solute:Na+ symporter</fullName>
    </submittedName>
</protein>
<feature type="transmembrane region" description="Helical" evidence="7">
    <location>
        <begin position="160"/>
        <end position="179"/>
    </location>
</feature>
<evidence type="ECO:0000256" key="7">
    <source>
        <dbReference type="SAM" id="Phobius"/>
    </source>
</evidence>
<dbReference type="PROSITE" id="PS50283">
    <property type="entry name" value="NA_SOLUT_SYMP_3"/>
    <property type="match status" value="1"/>
</dbReference>
<dbReference type="NCBIfam" id="TIGR00813">
    <property type="entry name" value="sss"/>
    <property type="match status" value="1"/>
</dbReference>
<evidence type="ECO:0000256" key="5">
    <source>
        <dbReference type="ARBA" id="ARBA00023136"/>
    </source>
</evidence>
<dbReference type="PANTHER" id="PTHR11819">
    <property type="entry name" value="SOLUTE CARRIER FAMILY 5"/>
    <property type="match status" value="1"/>
</dbReference>
<reference evidence="8 9" key="1">
    <citation type="submission" date="2018-03" db="EMBL/GenBank/DDBJ databases">
        <title>Genomic Encyclopedia of Archaeal and Bacterial Type Strains, Phase II (KMG-II): from individual species to whole genera.</title>
        <authorList>
            <person name="Goeker M."/>
        </authorList>
    </citation>
    <scope>NUCLEOTIDE SEQUENCE [LARGE SCALE GENOMIC DNA]</scope>
    <source>
        <strain evidence="8 9">DSM 44946</strain>
    </source>
</reference>
<feature type="transmembrane region" description="Helical" evidence="7">
    <location>
        <begin position="242"/>
        <end position="261"/>
    </location>
</feature>
<dbReference type="CDD" id="cd10328">
    <property type="entry name" value="SLC5sbd_YidK"/>
    <property type="match status" value="1"/>
</dbReference>
<name>A0A2T0LC69_9BACL</name>
<proteinExistence type="inferred from homology"/>
<keyword evidence="3 7" id="KW-0812">Transmembrane</keyword>
<comment type="similarity">
    <text evidence="2 6">Belongs to the sodium:solute symporter (SSF) (TC 2.A.21) family.</text>
</comment>
<dbReference type="OrthoDB" id="9814523at2"/>
<feature type="transmembrane region" description="Helical" evidence="7">
    <location>
        <begin position="191"/>
        <end position="212"/>
    </location>
</feature>
<dbReference type="NCBIfam" id="NF007790">
    <property type="entry name" value="PRK10484.1"/>
    <property type="match status" value="1"/>
</dbReference>
<comment type="caution">
    <text evidence="8">The sequence shown here is derived from an EMBL/GenBank/DDBJ whole genome shotgun (WGS) entry which is preliminary data.</text>
</comment>
<comment type="subcellular location">
    <subcellularLocation>
        <location evidence="1">Membrane</location>
        <topology evidence="1">Multi-pass membrane protein</topology>
    </subcellularLocation>
</comment>
<feature type="transmembrane region" description="Helical" evidence="7">
    <location>
        <begin position="6"/>
        <end position="22"/>
    </location>
</feature>
<dbReference type="Proteomes" id="UP000237797">
    <property type="component" value="Unassembled WGS sequence"/>
</dbReference>
<feature type="transmembrane region" description="Helical" evidence="7">
    <location>
        <begin position="119"/>
        <end position="140"/>
    </location>
</feature>
<feature type="transmembrane region" description="Helical" evidence="7">
    <location>
        <begin position="412"/>
        <end position="429"/>
    </location>
</feature>
<evidence type="ECO:0000256" key="6">
    <source>
        <dbReference type="RuleBase" id="RU362091"/>
    </source>
</evidence>
<gene>
    <name evidence="8" type="ORF">CLV97_12339</name>
</gene>
<evidence type="ECO:0000313" key="9">
    <source>
        <dbReference type="Proteomes" id="UP000237797"/>
    </source>
</evidence>
<evidence type="ECO:0000256" key="1">
    <source>
        <dbReference type="ARBA" id="ARBA00004141"/>
    </source>
</evidence>
<dbReference type="Pfam" id="PF00474">
    <property type="entry name" value="SSF"/>
    <property type="match status" value="1"/>
</dbReference>
<dbReference type="RefSeq" id="WP_106346008.1">
    <property type="nucleotide sequence ID" value="NZ_PVNE01000023.1"/>
</dbReference>
<dbReference type="InterPro" id="IPR001734">
    <property type="entry name" value="Na/solute_symporter"/>
</dbReference>
<feature type="transmembrane region" description="Helical" evidence="7">
    <location>
        <begin position="383"/>
        <end position="406"/>
    </location>
</feature>
<dbReference type="PANTHER" id="PTHR11819:SF195">
    <property type="entry name" value="SODIUM_GLUCOSE COTRANSPORTER 4"/>
    <property type="match status" value="1"/>
</dbReference>
<sequence>MVYFSVLSFVLIIAAVWFFAYKKSRVVDNTSSEGYFLGGRSLTAVTIAGSILMTNLSTEQIVGQNGQSYMSGMEVMAWEVTAAIAIVMLALVFLPKYLKYGVDTISDFIERRYDTTTKRIVSVLFIFTYMISFLPVVLYSGSLVFNKIFNVSEAMGIDQLMAVALIAAAIGIIGLLYLLMGGLSLGAFSDAVYGIGLLIGGLSIPVLGLMILGDGSLLGGLDVVRTNTPEKLNSIGAIDSDIVPWPTLFFGMFFNNLFYWCTNQMIIQKTLAGRNLKEGQKGAMYVGFFKIIGALFLVFPGIVAYNIFGDSLSNPDDAYPSLLTAVLPEWAYGIFGAVIFGAILSSFVGALNATATLFTLDFYKPLLRKNATDKQVARAGKIVTVIVGTVSILIAPLISFAPAGLYHVVQQFNGLYSMPLLAIVVLGFYSKYVSAFGAKVTFIFHVVAYALASFFLSHIHYLYTLSVLFLVDVFILWMIGRIKPLEQPFEFQEGHHKVDLTPWKHVRWVSALVVITVLATYLTFSPLGLAK</sequence>
<evidence type="ECO:0000256" key="4">
    <source>
        <dbReference type="ARBA" id="ARBA00022989"/>
    </source>
</evidence>
<keyword evidence="4 7" id="KW-1133">Transmembrane helix</keyword>
<feature type="transmembrane region" description="Helical" evidence="7">
    <location>
        <begin position="436"/>
        <end position="455"/>
    </location>
</feature>
<evidence type="ECO:0000256" key="3">
    <source>
        <dbReference type="ARBA" id="ARBA00022692"/>
    </source>
</evidence>
<evidence type="ECO:0000313" key="8">
    <source>
        <dbReference type="EMBL" id="PRX39586.1"/>
    </source>
</evidence>
<dbReference type="GO" id="GO:0005886">
    <property type="term" value="C:plasma membrane"/>
    <property type="evidence" value="ECO:0007669"/>
    <property type="project" value="TreeGrafter"/>
</dbReference>
<organism evidence="8 9">
    <name type="scientific">Planifilum fimeticola</name>
    <dbReference type="NCBI Taxonomy" id="201975"/>
    <lineage>
        <taxon>Bacteria</taxon>
        <taxon>Bacillati</taxon>
        <taxon>Bacillota</taxon>
        <taxon>Bacilli</taxon>
        <taxon>Bacillales</taxon>
        <taxon>Thermoactinomycetaceae</taxon>
        <taxon>Planifilum</taxon>
    </lineage>
</organism>
<feature type="transmembrane region" description="Helical" evidence="7">
    <location>
        <begin position="330"/>
        <end position="363"/>
    </location>
</feature>
<keyword evidence="5 7" id="KW-0472">Membrane</keyword>
<feature type="transmembrane region" description="Helical" evidence="7">
    <location>
        <begin position="34"/>
        <end position="56"/>
    </location>
</feature>
<feature type="transmembrane region" description="Helical" evidence="7">
    <location>
        <begin position="282"/>
        <end position="308"/>
    </location>
</feature>